<dbReference type="InterPro" id="IPR021778">
    <property type="entry name" value="Se/S_carrier-like"/>
</dbReference>
<dbReference type="BioCyc" id="EBAC796937-HMP:GMGH-2212-MONOMER"/>
<dbReference type="RefSeq" id="WP_009526400.1">
    <property type="nucleotide sequence ID" value="NZ_ALNK01000003.1"/>
</dbReference>
<accession>G9XD24</accession>
<proteinExistence type="predicted"/>
<sequence>MEMKHYVLVSNSMDAMALYQAMEDKKIKSTLAPTPREADHCCGVCILYYDENDKDMIKKISEELTINIDDFYSCENKDDPNRYKFC</sequence>
<name>G9X1E0_9FIRM</name>
<dbReference type="Proteomes" id="UP000005244">
    <property type="component" value="Unassembled WGS sequence"/>
</dbReference>
<dbReference type="AlphaFoldDB" id="G9X1E0"/>
<evidence type="ECO:0000313" key="6">
    <source>
        <dbReference type="Proteomes" id="UP000005244"/>
    </source>
</evidence>
<evidence type="ECO:0000313" key="3">
    <source>
        <dbReference type="EMBL" id="EHL19120.1"/>
    </source>
</evidence>
<evidence type="ECO:0000259" key="1">
    <source>
        <dbReference type="Pfam" id="PF11823"/>
    </source>
</evidence>
<evidence type="ECO:0000313" key="5">
    <source>
        <dbReference type="Proteomes" id="UP000003379"/>
    </source>
</evidence>
<reference evidence="3 5" key="2">
    <citation type="submission" date="2011-08" db="EMBL/GenBank/DDBJ databases">
        <title>The Genome Sequence of Eubacteriaceae bacterium CM5.</title>
        <authorList>
            <consortium name="The Broad Institute Genome Sequencing Platform"/>
            <person name="Earl A."/>
            <person name="Ward D."/>
            <person name="Feldgarden M."/>
            <person name="Gevers D."/>
            <person name="Sizova M."/>
            <person name="Hazen A."/>
            <person name="Epstein S."/>
            <person name="Young S.K."/>
            <person name="Zeng Q."/>
            <person name="Gargeya S."/>
            <person name="Fitzgerald M."/>
            <person name="Haas B."/>
            <person name="Abouelleil A."/>
            <person name="Alvarado L."/>
            <person name="Arachchi H.M."/>
            <person name="Berlin A."/>
            <person name="Brown A."/>
            <person name="Chapman S.B."/>
            <person name="Chen Z."/>
            <person name="Dunbar C."/>
            <person name="Freedman E."/>
            <person name="Gearin G."/>
            <person name="Gellesch M."/>
            <person name="Goldberg J."/>
            <person name="Griggs A."/>
            <person name="Gujja S."/>
            <person name="Heiman D."/>
            <person name="Howarth C."/>
            <person name="Larson L."/>
            <person name="Lui A."/>
            <person name="MacDonald P.J.P."/>
            <person name="Montmayeur A."/>
            <person name="Murphy C."/>
            <person name="Neiman D."/>
            <person name="Pearson M."/>
            <person name="Priest M."/>
            <person name="Roberts A."/>
            <person name="Saif S."/>
            <person name="Shea T."/>
            <person name="Shenoy N."/>
            <person name="Sisk P."/>
            <person name="Stolte C."/>
            <person name="Sykes S."/>
            <person name="Wortman J."/>
            <person name="Nusbaum C."/>
            <person name="Birren B."/>
        </authorList>
    </citation>
    <scope>NUCLEOTIDE SEQUENCE [LARGE SCALE GENOMIC DNA]</scope>
    <source>
        <strain evidence="3 5">CM5</strain>
    </source>
</reference>
<gene>
    <name evidence="4" type="ORF">HMPREF1143_0693</name>
    <name evidence="3" type="ORF">HMPREF9628_01751</name>
    <name evidence="2" type="ORF">HMPREF9629_02184</name>
</gene>
<evidence type="ECO:0000313" key="4">
    <source>
        <dbReference type="EMBL" id="EJU24745.1"/>
    </source>
</evidence>
<dbReference type="EMBL" id="AFZG01000029">
    <property type="protein sequence ID" value="EHL19120.1"/>
    <property type="molecule type" value="Genomic_DNA"/>
</dbReference>
<evidence type="ECO:0000313" key="2">
    <source>
        <dbReference type="EMBL" id="EHL14484.1"/>
    </source>
</evidence>
<evidence type="ECO:0000313" key="7">
    <source>
        <dbReference type="Proteomes" id="UP000006437"/>
    </source>
</evidence>
<organism evidence="2 7">
    <name type="scientific">Peptoanaerobacter stomatis</name>
    <dbReference type="NCBI Taxonomy" id="796937"/>
    <lineage>
        <taxon>Bacteria</taxon>
        <taxon>Bacillati</taxon>
        <taxon>Bacillota</taxon>
        <taxon>Clostridia</taxon>
        <taxon>Peptostreptococcales</taxon>
        <taxon>Filifactoraceae</taxon>
        <taxon>Peptoanaerobacter</taxon>
    </lineage>
</organism>
<dbReference type="EMBL" id="ALNK01000003">
    <property type="protein sequence ID" value="EJU24745.1"/>
    <property type="molecule type" value="Genomic_DNA"/>
</dbReference>
<dbReference type="Pfam" id="PF11823">
    <property type="entry name" value="Se_S_carrier"/>
    <property type="match status" value="1"/>
</dbReference>
<accession>G9X1E0</accession>
<comment type="caution">
    <text evidence="2">The sequence shown here is derived from an EMBL/GenBank/DDBJ whole genome shotgun (WGS) entry which is preliminary data.</text>
</comment>
<protein>
    <submittedName>
        <fullName evidence="4">PF11823 family protein</fullName>
    </submittedName>
</protein>
<accession>J6HIH9</accession>
<dbReference type="Proteomes" id="UP000006437">
    <property type="component" value="Unassembled WGS sequence"/>
</dbReference>
<reference evidence="2 7" key="1">
    <citation type="submission" date="2011-08" db="EMBL/GenBank/DDBJ databases">
        <title>The Genome Sequence of Eubacteriaceae bacterium ACC19a.</title>
        <authorList>
            <consortium name="The Broad Institute Genome Sequencing Platform"/>
            <person name="Earl A."/>
            <person name="Ward D."/>
            <person name="Feldgarden M."/>
            <person name="Gevers D."/>
            <person name="Sizova M."/>
            <person name="Hazen A."/>
            <person name="Epstein S."/>
            <person name="Young S.K."/>
            <person name="Zeng Q."/>
            <person name="Gargeya S."/>
            <person name="Fitzgerald M."/>
            <person name="Haas B."/>
            <person name="Abouelleil A."/>
            <person name="Alvarado L."/>
            <person name="Arachchi H.M."/>
            <person name="Berlin A."/>
            <person name="Brown A."/>
            <person name="Chapman S.B."/>
            <person name="Chen Z."/>
            <person name="Dunbar C."/>
            <person name="Freedman E."/>
            <person name="Gearin G."/>
            <person name="Gellesch M."/>
            <person name="Goldberg J."/>
            <person name="Griggs A."/>
            <person name="Gujja S."/>
            <person name="Heiman D."/>
            <person name="Howarth C."/>
            <person name="Larson L."/>
            <person name="Lui A."/>
            <person name="MacDonald P.J.P."/>
            <person name="Montmayeur A."/>
            <person name="Murphy C."/>
            <person name="Neiman D."/>
            <person name="Pearson M."/>
            <person name="Priest M."/>
            <person name="Roberts A."/>
            <person name="Saif S."/>
            <person name="Shea T."/>
            <person name="Shenoy N."/>
            <person name="Sisk P."/>
            <person name="Stolte C."/>
            <person name="Sykes S."/>
            <person name="Wortman J."/>
            <person name="Nusbaum C."/>
            <person name="Birren B."/>
        </authorList>
    </citation>
    <scope>NUCLEOTIDE SEQUENCE [LARGE SCALE GENOMIC DNA]</scope>
    <source>
        <strain evidence="2 7">ACC19a</strain>
    </source>
</reference>
<keyword evidence="6" id="KW-1185">Reference proteome</keyword>
<dbReference type="Proteomes" id="UP000003379">
    <property type="component" value="Unassembled WGS sequence"/>
</dbReference>
<dbReference type="HOGENOM" id="CLU_167443_1_0_9"/>
<feature type="domain" description="Putative Se/S carrier protein-like" evidence="1">
    <location>
        <begin position="5"/>
        <end position="72"/>
    </location>
</feature>
<dbReference type="STRING" id="796937.HMPREF9630_02007"/>
<reference evidence="4 6" key="3">
    <citation type="submission" date="2012-07" db="EMBL/GenBank/DDBJ databases">
        <authorList>
            <person name="Durkin A.S."/>
            <person name="McCorrison J."/>
            <person name="Torralba M."/>
            <person name="Gillis M."/>
            <person name="Methe B."/>
            <person name="Sutton G."/>
            <person name="Nelson K.E."/>
        </authorList>
    </citation>
    <scope>NUCLEOTIDE SEQUENCE [LARGE SCALE GENOMIC DNA]</scope>
    <source>
        <strain evidence="4 6">OBRC8</strain>
    </source>
</reference>
<dbReference type="EMBL" id="AFZE01000030">
    <property type="protein sequence ID" value="EHL14484.1"/>
    <property type="molecule type" value="Genomic_DNA"/>
</dbReference>